<dbReference type="AlphaFoldDB" id="E7G7X2"/>
<keyword evidence="2" id="KW-1185">Reference proteome</keyword>
<sequence length="81" mass="9658">MKNKTIPDFIHENNCDNYILYKINEQSNAIVSFYTGLYIINGSEKIYNLPSDNIYLYEIVKYTFYSNKTNLIIYLKEDIKI</sequence>
<reference evidence="1 2" key="1">
    <citation type="submission" date="2010-12" db="EMBL/GenBank/DDBJ databases">
        <title>The Genome Sequence of Coprobacillus sp. strain 29_1.</title>
        <authorList>
            <consortium name="The Broad Institute Genome Sequencing Platform"/>
            <person name="Earl A."/>
            <person name="Ward D."/>
            <person name="Feldgarden M."/>
            <person name="Gevers D."/>
            <person name="Daigneault M."/>
            <person name="Sibley C.D."/>
            <person name="White A."/>
            <person name="Strauss J."/>
            <person name="Allen-Vercoe E."/>
            <person name="Young S.K."/>
            <person name="Zeng Q."/>
            <person name="Gargeya S."/>
            <person name="Fitzgerald M."/>
            <person name="Haas B."/>
            <person name="Abouelleil A."/>
            <person name="Alvarado L."/>
            <person name="Arachchi H.M."/>
            <person name="Berlin A."/>
            <person name="Brown A."/>
            <person name="Chapman S.B."/>
            <person name="Chen Z."/>
            <person name="Dunbar C."/>
            <person name="Freedman E."/>
            <person name="Gearin G."/>
            <person name="Gellesch M."/>
            <person name="Goldberg J."/>
            <person name="Griggs A."/>
            <person name="Gujja S."/>
            <person name="Heilman E."/>
            <person name="Heiman D."/>
            <person name="Howarth C."/>
            <person name="Larson L."/>
            <person name="Lui A."/>
            <person name="MacDonald P.J.P."/>
            <person name="Mehta T."/>
            <person name="Montmayeur A."/>
            <person name="Murphy C."/>
            <person name="Neiman D."/>
            <person name="Pearson M."/>
            <person name="Priest M."/>
            <person name="Roberts A."/>
            <person name="Saif S."/>
            <person name="Shea T."/>
            <person name="Shenoy N."/>
            <person name="Sisk P."/>
            <person name="Stolte C."/>
            <person name="Sykes S."/>
            <person name="White J."/>
            <person name="Yandava C."/>
            <person name="Nusbaum C."/>
            <person name="Birren B."/>
        </authorList>
    </citation>
    <scope>NUCLEOTIDE SEQUENCE [LARGE SCALE GENOMIC DNA]</scope>
    <source>
        <strain evidence="1 2">29_1</strain>
    </source>
</reference>
<dbReference type="HOGENOM" id="CLU_2568002_0_0_9"/>
<name>E7G7X2_9FIRM</name>
<dbReference type="GeneID" id="78228731"/>
<accession>E7G7X2</accession>
<evidence type="ECO:0000313" key="2">
    <source>
        <dbReference type="Proteomes" id="UP000003157"/>
    </source>
</evidence>
<evidence type="ECO:0000313" key="1">
    <source>
        <dbReference type="EMBL" id="EFW05893.1"/>
    </source>
</evidence>
<comment type="caution">
    <text evidence="1">The sequence shown here is derived from an EMBL/GenBank/DDBJ whole genome shotgun (WGS) entry which is preliminary data.</text>
</comment>
<organism evidence="1 2">
    <name type="scientific">Coprobacillus cateniformis</name>
    <dbReference type="NCBI Taxonomy" id="100884"/>
    <lineage>
        <taxon>Bacteria</taxon>
        <taxon>Bacillati</taxon>
        <taxon>Bacillota</taxon>
        <taxon>Erysipelotrichia</taxon>
        <taxon>Erysipelotrichales</taxon>
        <taxon>Coprobacillaceae</taxon>
        <taxon>Coprobacillus</taxon>
    </lineage>
</organism>
<gene>
    <name evidence="1" type="ORF">HMPREF9488_00860</name>
</gene>
<dbReference type="RefSeq" id="WP_008787976.1">
    <property type="nucleotide sequence ID" value="NZ_AKCB01000001.1"/>
</dbReference>
<dbReference type="EMBL" id="ADKX01000012">
    <property type="protein sequence ID" value="EFW05893.1"/>
    <property type="molecule type" value="Genomic_DNA"/>
</dbReference>
<dbReference type="STRING" id="100884.GCA_000269565_00841"/>
<dbReference type="Proteomes" id="UP000003157">
    <property type="component" value="Unassembled WGS sequence"/>
</dbReference>
<proteinExistence type="predicted"/>
<protein>
    <submittedName>
        <fullName evidence="1">Uncharacterized protein</fullName>
    </submittedName>
</protein>